<keyword evidence="2" id="KW-0732">Signal</keyword>
<feature type="region of interest" description="Disordered" evidence="1">
    <location>
        <begin position="468"/>
        <end position="513"/>
    </location>
</feature>
<dbReference type="EMBL" id="CAUYUJ010009735">
    <property type="protein sequence ID" value="CAK0827548.1"/>
    <property type="molecule type" value="Genomic_DNA"/>
</dbReference>
<comment type="caution">
    <text evidence="4">The sequence shown here is derived from an EMBL/GenBank/DDBJ whole genome shotgun (WGS) entry which is preliminary data.</text>
</comment>
<dbReference type="SUPFAM" id="SSF88697">
    <property type="entry name" value="PUA domain-like"/>
    <property type="match status" value="1"/>
</dbReference>
<dbReference type="Gene3D" id="3.10.450.220">
    <property type="match status" value="1"/>
</dbReference>
<dbReference type="Proteomes" id="UP001189429">
    <property type="component" value="Unassembled WGS sequence"/>
</dbReference>
<proteinExistence type="predicted"/>
<dbReference type="SMART" id="SM00359">
    <property type="entry name" value="PUA"/>
    <property type="match status" value="1"/>
</dbReference>
<name>A0ABN9S8Y6_9DINO</name>
<evidence type="ECO:0000313" key="5">
    <source>
        <dbReference type="Proteomes" id="UP001189429"/>
    </source>
</evidence>
<reference evidence="4" key="1">
    <citation type="submission" date="2023-10" db="EMBL/GenBank/DDBJ databases">
        <authorList>
            <person name="Chen Y."/>
            <person name="Shah S."/>
            <person name="Dougan E. K."/>
            <person name="Thang M."/>
            <person name="Chan C."/>
        </authorList>
    </citation>
    <scope>NUCLEOTIDE SEQUENCE [LARGE SCALE GENOMIC DNA]</scope>
</reference>
<organism evidence="4 5">
    <name type="scientific">Prorocentrum cordatum</name>
    <dbReference type="NCBI Taxonomy" id="2364126"/>
    <lineage>
        <taxon>Eukaryota</taxon>
        <taxon>Sar</taxon>
        <taxon>Alveolata</taxon>
        <taxon>Dinophyceae</taxon>
        <taxon>Prorocentrales</taxon>
        <taxon>Prorocentraceae</taxon>
        <taxon>Prorocentrum</taxon>
    </lineage>
</organism>
<evidence type="ECO:0000256" key="2">
    <source>
        <dbReference type="SAM" id="SignalP"/>
    </source>
</evidence>
<dbReference type="InterPro" id="IPR036974">
    <property type="entry name" value="PUA_sf"/>
</dbReference>
<dbReference type="SUPFAM" id="SSF88802">
    <property type="entry name" value="Pre-PUA domain"/>
    <property type="match status" value="1"/>
</dbReference>
<evidence type="ECO:0000313" key="4">
    <source>
        <dbReference type="EMBL" id="CAK0827548.1"/>
    </source>
</evidence>
<feature type="domain" description="PUA" evidence="3">
    <location>
        <begin position="364"/>
        <end position="461"/>
    </location>
</feature>
<dbReference type="PROSITE" id="PS50890">
    <property type="entry name" value="PUA"/>
    <property type="match status" value="1"/>
</dbReference>
<gene>
    <name evidence="4" type="ORF">PCOR1329_LOCUS27054</name>
</gene>
<dbReference type="InterPro" id="IPR005155">
    <property type="entry name" value="UPF0113_PUA"/>
</dbReference>
<dbReference type="CDD" id="cd21151">
    <property type="entry name" value="PUA_Nip7-like"/>
    <property type="match status" value="1"/>
</dbReference>
<dbReference type="Pfam" id="PF03657">
    <property type="entry name" value="UPF0113"/>
    <property type="match status" value="2"/>
</dbReference>
<dbReference type="InterPro" id="IPR040598">
    <property type="entry name" value="NIP7_N"/>
</dbReference>
<dbReference type="Gene3D" id="2.30.130.10">
    <property type="entry name" value="PUA domain"/>
    <property type="match status" value="2"/>
</dbReference>
<evidence type="ECO:0000259" key="3">
    <source>
        <dbReference type="SMART" id="SM00359"/>
    </source>
</evidence>
<evidence type="ECO:0000256" key="1">
    <source>
        <dbReference type="SAM" id="MobiDB-lite"/>
    </source>
</evidence>
<sequence>MGPGAPALAVVLLAAWPPCAPGAARCGARVLKRGDKLKARLVEPVLARRDVSSARARQRGWDRAGLLEDYGELVCPILDPIYARHLWDELRPYPKCRAFVEGLAQGGAEGSGAALPPLTLSFNGGYQGAEAMQAQLRRDVALPGWATRLLGSDERQTYTQWTLSFGPNGTGIQMHGTHPRTVVAVLEDALERLRQAAGPGDPALYWQLGPGQLLPGRSWDEGLWQRALREVPGAVECVQAKLVLSRKFCRKGFSSHAKWKKIARVDGAPLEGPRSRPTPECKLLSRALLGSSGAQRGPAGTKRQIHITAVPGATEQASKRPRAARHVPKKHLLSAGVCLGKFTHSRKFRLTITALDYLARLAQYRVWLKPTGEQHFVYGNHVVKAHLRRITEGAPRNAGVVVLNEAPGGARRGRRRRRRRGREAVPEADVPIGFGVTAKSTEECQDAGAEALVVYHQADVGEYLREEDRARFSQGSSRSQPCARPMGRPTARGWRGHSSPSRRPSDALAPAQG</sequence>
<dbReference type="InterPro" id="IPR002478">
    <property type="entry name" value="PUA"/>
</dbReference>
<feature type="chain" id="PRO_5045155371" description="PUA domain-containing protein" evidence="2">
    <location>
        <begin position="23"/>
        <end position="513"/>
    </location>
</feature>
<feature type="signal peptide" evidence="2">
    <location>
        <begin position="1"/>
        <end position="22"/>
    </location>
</feature>
<dbReference type="InterPro" id="IPR015947">
    <property type="entry name" value="PUA-like_sf"/>
</dbReference>
<accession>A0ABN9S8Y6</accession>
<dbReference type="Pfam" id="PF17833">
    <property type="entry name" value="pre-PUA_NIP7"/>
    <property type="match status" value="1"/>
</dbReference>
<keyword evidence="5" id="KW-1185">Reference proteome</keyword>
<protein>
    <recommendedName>
        <fullName evidence="3">PUA domain-containing protein</fullName>
    </recommendedName>
</protein>